<dbReference type="EMBL" id="JACXAH010000005">
    <property type="protein sequence ID" value="MBD1371758.1"/>
    <property type="molecule type" value="Genomic_DNA"/>
</dbReference>
<comment type="catalytic activity">
    <reaction evidence="2 11">
        <text>glutathione + H2O = L-cysteinylglycine + L-glutamate</text>
        <dbReference type="Rhea" id="RHEA:28807"/>
        <dbReference type="ChEBI" id="CHEBI:15377"/>
        <dbReference type="ChEBI" id="CHEBI:29985"/>
        <dbReference type="ChEBI" id="CHEBI:57925"/>
        <dbReference type="ChEBI" id="CHEBI:61694"/>
        <dbReference type="EC" id="3.4.19.13"/>
    </reaction>
</comment>
<name>A0A926RTI8_9BACL</name>
<comment type="subunit">
    <text evidence="11">This enzyme consists of two polypeptide chains, which are synthesized in precursor form from a single polypeptide.</text>
</comment>
<evidence type="ECO:0000256" key="6">
    <source>
        <dbReference type="ARBA" id="ARBA00023145"/>
    </source>
</evidence>
<evidence type="ECO:0000256" key="2">
    <source>
        <dbReference type="ARBA" id="ARBA00001089"/>
    </source>
</evidence>
<dbReference type="SUPFAM" id="SSF56235">
    <property type="entry name" value="N-terminal nucleophile aminohydrolases (Ntn hydrolases)"/>
    <property type="match status" value="1"/>
</dbReference>
<keyword evidence="13" id="KW-1185">Reference proteome</keyword>
<dbReference type="Proteomes" id="UP000661691">
    <property type="component" value="Unassembled WGS sequence"/>
</dbReference>
<evidence type="ECO:0000256" key="10">
    <source>
        <dbReference type="PIRSR" id="PIRSR600101-2"/>
    </source>
</evidence>
<feature type="active site" description="Nucleophile" evidence="9">
    <location>
        <position position="368"/>
    </location>
</feature>
<dbReference type="InterPro" id="IPR043138">
    <property type="entry name" value="GGT_lsub"/>
</dbReference>
<dbReference type="PANTHER" id="PTHR43199:SF1">
    <property type="entry name" value="GLUTATHIONE HYDROLASE PROENZYME"/>
    <property type="match status" value="1"/>
</dbReference>
<keyword evidence="6 11" id="KW-0865">Zymogen</keyword>
<comment type="catalytic activity">
    <reaction evidence="8 11">
        <text>an N-terminal (5-L-glutamyl)-[peptide] + an alpha-amino acid = 5-L-glutamyl amino acid + an N-terminal L-alpha-aminoacyl-[peptide]</text>
        <dbReference type="Rhea" id="RHEA:23904"/>
        <dbReference type="Rhea" id="RHEA-COMP:9780"/>
        <dbReference type="Rhea" id="RHEA-COMP:9795"/>
        <dbReference type="ChEBI" id="CHEBI:77644"/>
        <dbReference type="ChEBI" id="CHEBI:78597"/>
        <dbReference type="ChEBI" id="CHEBI:78599"/>
        <dbReference type="ChEBI" id="CHEBI:78608"/>
        <dbReference type="EC" id="2.3.2.2"/>
    </reaction>
</comment>
<dbReference type="EC" id="3.4.19.13" evidence="11"/>
<dbReference type="InterPro" id="IPR043137">
    <property type="entry name" value="GGT_ssub_C"/>
</dbReference>
<evidence type="ECO:0000256" key="11">
    <source>
        <dbReference type="RuleBase" id="RU368036"/>
    </source>
</evidence>
<dbReference type="Gene3D" id="3.60.20.40">
    <property type="match status" value="1"/>
</dbReference>
<keyword evidence="7 11" id="KW-0012">Acyltransferase</keyword>
<reference evidence="12" key="1">
    <citation type="submission" date="2020-09" db="EMBL/GenBank/DDBJ databases">
        <title>A novel bacterium of genus Hazenella, isolated from South China Sea.</title>
        <authorList>
            <person name="Huang H."/>
            <person name="Mo K."/>
            <person name="Hu Y."/>
        </authorList>
    </citation>
    <scope>NUCLEOTIDE SEQUENCE</scope>
    <source>
        <strain evidence="12">IB182357</strain>
    </source>
</reference>
<evidence type="ECO:0000256" key="9">
    <source>
        <dbReference type="PIRSR" id="PIRSR600101-1"/>
    </source>
</evidence>
<evidence type="ECO:0000256" key="5">
    <source>
        <dbReference type="ARBA" id="ARBA00022801"/>
    </source>
</evidence>
<keyword evidence="5 11" id="KW-0378">Hydrolase</keyword>
<dbReference type="RefSeq" id="WP_191141684.1">
    <property type="nucleotide sequence ID" value="NZ_JACXAH010000005.1"/>
</dbReference>
<comment type="PTM">
    <text evidence="11">Cleaved by autocatalysis into a large and a small subunit.</text>
</comment>
<dbReference type="EC" id="2.3.2.2" evidence="11"/>
<proteinExistence type="inferred from homology"/>
<evidence type="ECO:0000256" key="3">
    <source>
        <dbReference type="ARBA" id="ARBA00009381"/>
    </source>
</evidence>
<feature type="binding site" evidence="10">
    <location>
        <position position="449"/>
    </location>
    <ligand>
        <name>L-glutamate</name>
        <dbReference type="ChEBI" id="CHEBI:29985"/>
    </ligand>
</feature>
<dbReference type="NCBIfam" id="TIGR00066">
    <property type="entry name" value="g_glut_trans"/>
    <property type="match status" value="1"/>
</dbReference>
<dbReference type="PRINTS" id="PR01210">
    <property type="entry name" value="GGTRANSPTASE"/>
</dbReference>
<comment type="pathway">
    <text evidence="11">Sulfur metabolism; glutathione metabolism.</text>
</comment>
<keyword evidence="4 11" id="KW-0808">Transferase</keyword>
<dbReference type="GO" id="GO:0036374">
    <property type="term" value="F:glutathione hydrolase activity"/>
    <property type="evidence" value="ECO:0007669"/>
    <property type="project" value="UniProtKB-UniRule"/>
</dbReference>
<dbReference type="Pfam" id="PF01019">
    <property type="entry name" value="G_glu_transpept"/>
    <property type="match status" value="1"/>
</dbReference>
<evidence type="ECO:0000256" key="7">
    <source>
        <dbReference type="ARBA" id="ARBA00023315"/>
    </source>
</evidence>
<dbReference type="PANTHER" id="PTHR43199">
    <property type="entry name" value="GLUTATHIONE HYDROLASE"/>
    <property type="match status" value="1"/>
</dbReference>
<gene>
    <name evidence="12" type="primary">ggt</name>
    <name evidence="12" type="ORF">IC620_05220</name>
</gene>
<evidence type="ECO:0000313" key="13">
    <source>
        <dbReference type="Proteomes" id="UP000661691"/>
    </source>
</evidence>
<evidence type="ECO:0000256" key="4">
    <source>
        <dbReference type="ARBA" id="ARBA00022679"/>
    </source>
</evidence>
<feature type="binding site" evidence="10">
    <location>
        <position position="115"/>
    </location>
    <ligand>
        <name>L-glutamate</name>
        <dbReference type="ChEBI" id="CHEBI:29985"/>
    </ligand>
</feature>
<evidence type="ECO:0000313" key="12">
    <source>
        <dbReference type="EMBL" id="MBD1371758.1"/>
    </source>
</evidence>
<comment type="similarity">
    <text evidence="3 11">Belongs to the gamma-glutamyltransferase family.</text>
</comment>
<dbReference type="AlphaFoldDB" id="A0A926RTI8"/>
<dbReference type="Gene3D" id="1.10.246.130">
    <property type="match status" value="1"/>
</dbReference>
<sequence>MTNKMLHIVLSVVAIAGMIVAYVWNQKQTQTSNLEKVFTTDSDTNQKYGVAAAHPEAVKVGMEILQEGGNAVDAAVAVSYALGVVEPFGSGIGGGGTMLVHPNKEGEDPVVFDYRETASYEKSASHNGIGTPGLVKGMELAHQKLGLLGREKLIQPSIQLAEEGFEVTRMLSSRLRDSQWRLPVNSLPHFYPEGAPLKEGDLLVQHDLAETLRAIQKNGEHVFYNGAIAQHIEDQSNAVFVSDLKRYQAMQKKPIVLPYHNYTMYATEPPGGGVMLAQSLQMSERMGISEKKVLSADYIHLLGEIGKRVNASRIKNMGDTHFVDVPVEQMLSTQYTNQLAADIDLGSRSDTYKEFVDSLADQENHDNTTHFVIVDRNGMMVSVTNTLSNFFGSGVYVDGFFLNNQLKNFSINNQSPNRFEQGKKSLSYTAPTIFSENGKPVLGIGSAGGNRITPVLTQVIIGALASDQSLQTVLDRTRFIVKDHLIYVEEDLPDKVKQELEKMGYVIELRPTSLYYGGVQAIRVDHEKNVIEGGYDKRRDGAFQFSQ</sequence>
<evidence type="ECO:0000256" key="8">
    <source>
        <dbReference type="ARBA" id="ARBA00047417"/>
    </source>
</evidence>
<organism evidence="12 13">
    <name type="scientific">Polycladospora coralii</name>
    <dbReference type="NCBI Taxonomy" id="2771432"/>
    <lineage>
        <taxon>Bacteria</taxon>
        <taxon>Bacillati</taxon>
        <taxon>Bacillota</taxon>
        <taxon>Bacilli</taxon>
        <taxon>Bacillales</taxon>
        <taxon>Thermoactinomycetaceae</taxon>
        <taxon>Polycladospora</taxon>
    </lineage>
</organism>
<dbReference type="InterPro" id="IPR000101">
    <property type="entry name" value="GGT_peptidase"/>
</dbReference>
<dbReference type="GO" id="GO:0103068">
    <property type="term" value="F:leukotriene C4 gamma-glutamyl transferase activity"/>
    <property type="evidence" value="ECO:0007669"/>
    <property type="project" value="UniProtKB-EC"/>
</dbReference>
<protein>
    <recommendedName>
        <fullName evidence="11">Glutathione hydrolase proenzyme</fullName>
        <ecNumber evidence="11">2.3.2.2</ecNumber>
        <ecNumber evidence="11">3.4.19.13</ecNumber>
    </recommendedName>
    <component>
        <recommendedName>
            <fullName evidence="11">Glutathione hydrolase large chain</fullName>
        </recommendedName>
    </component>
    <component>
        <recommendedName>
            <fullName evidence="11">Glutathione hydrolase small chain</fullName>
        </recommendedName>
    </component>
</protein>
<dbReference type="GO" id="GO:0006750">
    <property type="term" value="P:glutathione biosynthetic process"/>
    <property type="evidence" value="ECO:0007669"/>
    <property type="project" value="UniProtKB-KW"/>
</dbReference>
<accession>A0A926RTI8</accession>
<evidence type="ECO:0000256" key="1">
    <source>
        <dbReference type="ARBA" id="ARBA00001049"/>
    </source>
</evidence>
<dbReference type="InterPro" id="IPR051792">
    <property type="entry name" value="GGT_bact"/>
</dbReference>
<keyword evidence="11" id="KW-0317">Glutathione biosynthesis</keyword>
<dbReference type="GO" id="GO:0006751">
    <property type="term" value="P:glutathione catabolic process"/>
    <property type="evidence" value="ECO:0007669"/>
    <property type="project" value="UniProtKB-UniRule"/>
</dbReference>
<dbReference type="InterPro" id="IPR029055">
    <property type="entry name" value="Ntn_hydrolases_N"/>
</dbReference>
<comment type="catalytic activity">
    <reaction evidence="1 11">
        <text>an S-substituted glutathione + H2O = an S-substituted L-cysteinylglycine + L-glutamate</text>
        <dbReference type="Rhea" id="RHEA:59468"/>
        <dbReference type="ChEBI" id="CHEBI:15377"/>
        <dbReference type="ChEBI" id="CHEBI:29985"/>
        <dbReference type="ChEBI" id="CHEBI:90779"/>
        <dbReference type="ChEBI" id="CHEBI:143103"/>
        <dbReference type="EC" id="3.4.19.13"/>
    </reaction>
</comment>
<comment type="caution">
    <text evidence="12">The sequence shown here is derived from an EMBL/GenBank/DDBJ whole genome shotgun (WGS) entry which is preliminary data.</text>
</comment>